<evidence type="ECO:0000313" key="1">
    <source>
        <dbReference type="EMBL" id="QCQ57913.1"/>
    </source>
</evidence>
<evidence type="ECO:0000313" key="2">
    <source>
        <dbReference type="Proteomes" id="UP000304214"/>
    </source>
</evidence>
<accession>A0A4P8MVR0</accession>
<gene>
    <name evidence="1" type="ORF">Barba1A_gp062</name>
</gene>
<reference evidence="1 2" key="1">
    <citation type="submission" date="2019-03" db="EMBL/GenBank/DDBJ databases">
        <title>Genomic and seasonal variations among aquatic phages infecting the Baltic Sea Gammaproteobacteria Rheinheimera sp. bal341.</title>
        <authorList>
            <person name="Nilsson E."/>
            <person name="Li K."/>
            <person name="Fridlund J."/>
            <person name="Sulcius S."/>
            <person name="Bunse C."/>
            <person name="Karlsson C.M.G."/>
            <person name="Lindh M."/>
            <person name="Lundin D."/>
            <person name="Pinhassi J."/>
            <person name="Holmfeldt K."/>
        </authorList>
    </citation>
    <scope>NUCLEOTIDE SEQUENCE [LARGE SCALE GENOMIC DNA]</scope>
</reference>
<name>A0A4P8MVR0_9CAUD</name>
<sequence>MKRIKTQGVKPQYLQDVFVDPIQFLEDLRKQEISSHYDGITADGWVYYEESWGDYHKLFKVTDRQIAIHEAVGGLLVALRMEGK</sequence>
<dbReference type="Proteomes" id="UP000304214">
    <property type="component" value="Segment"/>
</dbReference>
<proteinExistence type="predicted"/>
<organism evidence="1 2">
    <name type="scientific">Rheinheimera phage vB_RspM_Barba1A</name>
    <dbReference type="NCBI Taxonomy" id="2565659"/>
    <lineage>
        <taxon>Viruses</taxon>
        <taxon>Duplodnaviria</taxon>
        <taxon>Heunggongvirae</taxon>
        <taxon>Uroviricota</taxon>
        <taxon>Caudoviricetes</taxon>
        <taxon>Barbavirus</taxon>
        <taxon>Barbavirus barba18A</taxon>
    </lineage>
</organism>
<protein>
    <submittedName>
        <fullName evidence="1">Uncharacterized protein</fullName>
    </submittedName>
</protein>
<dbReference type="EMBL" id="MK719701">
    <property type="protein sequence ID" value="QCQ57913.1"/>
    <property type="molecule type" value="Genomic_DNA"/>
</dbReference>